<evidence type="ECO:0000313" key="3">
    <source>
        <dbReference type="Proteomes" id="UP001163823"/>
    </source>
</evidence>
<proteinExistence type="predicted"/>
<dbReference type="AlphaFoldDB" id="A0AAD7L2V3"/>
<keyword evidence="1" id="KW-1133">Transmembrane helix</keyword>
<comment type="caution">
    <text evidence="2">The sequence shown here is derived from an EMBL/GenBank/DDBJ whole genome shotgun (WGS) entry which is preliminary data.</text>
</comment>
<keyword evidence="3" id="KW-1185">Reference proteome</keyword>
<keyword evidence="1" id="KW-0472">Membrane</keyword>
<evidence type="ECO:0000256" key="1">
    <source>
        <dbReference type="SAM" id="Phobius"/>
    </source>
</evidence>
<protein>
    <submittedName>
        <fullName evidence="2">Uncharacterized protein</fullName>
    </submittedName>
</protein>
<accession>A0AAD7L2V3</accession>
<name>A0AAD7L2V3_QUISA</name>
<gene>
    <name evidence="2" type="ORF">O6P43_026565</name>
</gene>
<feature type="transmembrane region" description="Helical" evidence="1">
    <location>
        <begin position="23"/>
        <end position="41"/>
    </location>
</feature>
<sequence>MASKEERTAICNSFMCYPYFRSFFFFSYVFVLSSISISGFVRQFDQFGSITVKLFHGLHNQNFFILLSGFQ</sequence>
<dbReference type="EMBL" id="JARAOO010000011">
    <property type="protein sequence ID" value="KAJ7950362.1"/>
    <property type="molecule type" value="Genomic_DNA"/>
</dbReference>
<dbReference type="KEGG" id="qsa:O6P43_026565"/>
<evidence type="ECO:0000313" key="2">
    <source>
        <dbReference type="EMBL" id="KAJ7950362.1"/>
    </source>
</evidence>
<organism evidence="2 3">
    <name type="scientific">Quillaja saponaria</name>
    <name type="common">Soap bark tree</name>
    <dbReference type="NCBI Taxonomy" id="32244"/>
    <lineage>
        <taxon>Eukaryota</taxon>
        <taxon>Viridiplantae</taxon>
        <taxon>Streptophyta</taxon>
        <taxon>Embryophyta</taxon>
        <taxon>Tracheophyta</taxon>
        <taxon>Spermatophyta</taxon>
        <taxon>Magnoliopsida</taxon>
        <taxon>eudicotyledons</taxon>
        <taxon>Gunneridae</taxon>
        <taxon>Pentapetalae</taxon>
        <taxon>rosids</taxon>
        <taxon>fabids</taxon>
        <taxon>Fabales</taxon>
        <taxon>Quillajaceae</taxon>
        <taxon>Quillaja</taxon>
    </lineage>
</organism>
<reference evidence="2" key="1">
    <citation type="journal article" date="2023" name="Science">
        <title>Elucidation of the pathway for biosynthesis of saponin adjuvants from the soapbark tree.</title>
        <authorList>
            <person name="Reed J."/>
            <person name="Orme A."/>
            <person name="El-Demerdash A."/>
            <person name="Owen C."/>
            <person name="Martin L.B.B."/>
            <person name="Misra R.C."/>
            <person name="Kikuchi S."/>
            <person name="Rejzek M."/>
            <person name="Martin A.C."/>
            <person name="Harkess A."/>
            <person name="Leebens-Mack J."/>
            <person name="Louveau T."/>
            <person name="Stephenson M.J."/>
            <person name="Osbourn A."/>
        </authorList>
    </citation>
    <scope>NUCLEOTIDE SEQUENCE</scope>
    <source>
        <strain evidence="2">S10</strain>
    </source>
</reference>
<keyword evidence="1" id="KW-0812">Transmembrane</keyword>
<dbReference type="Proteomes" id="UP001163823">
    <property type="component" value="Chromosome 11"/>
</dbReference>